<dbReference type="RefSeq" id="XP_060284789.1">
    <property type="nucleotide sequence ID" value="XM_060424076.1"/>
</dbReference>
<evidence type="ECO:0000313" key="9">
    <source>
        <dbReference type="EMBL" id="KAK1768576.1"/>
    </source>
</evidence>
<dbReference type="InterPro" id="IPR052337">
    <property type="entry name" value="SAT4-like"/>
</dbReference>
<evidence type="ECO:0000259" key="8">
    <source>
        <dbReference type="Pfam" id="PF20684"/>
    </source>
</evidence>
<reference evidence="9" key="1">
    <citation type="submission" date="2023-06" db="EMBL/GenBank/DDBJ databases">
        <title>Genome-scale phylogeny and comparative genomics of the fungal order Sordariales.</title>
        <authorList>
            <consortium name="Lawrence Berkeley National Laboratory"/>
            <person name="Hensen N."/>
            <person name="Bonometti L."/>
            <person name="Westerberg I."/>
            <person name="Brannstrom I.O."/>
            <person name="Guillou S."/>
            <person name="Cros-Aarteil S."/>
            <person name="Calhoun S."/>
            <person name="Haridas S."/>
            <person name="Kuo A."/>
            <person name="Mondo S."/>
            <person name="Pangilinan J."/>
            <person name="Riley R."/>
            <person name="Labutti K."/>
            <person name="Andreopoulos B."/>
            <person name="Lipzen A."/>
            <person name="Chen C."/>
            <person name="Yanf M."/>
            <person name="Daum C."/>
            <person name="Ng V."/>
            <person name="Clum A."/>
            <person name="Steindorff A."/>
            <person name="Ohm R."/>
            <person name="Martin F."/>
            <person name="Silar P."/>
            <person name="Natvig D."/>
            <person name="Lalanne C."/>
            <person name="Gautier V."/>
            <person name="Ament-Velasquez S.L."/>
            <person name="Kruys A."/>
            <person name="Hutchinson M.I."/>
            <person name="Powell A.J."/>
            <person name="Barry K."/>
            <person name="Miller A.N."/>
            <person name="Grigoriev I.V."/>
            <person name="Debuchy R."/>
            <person name="Gladieux P."/>
            <person name="Thoren M.H."/>
            <person name="Johannesson H."/>
        </authorList>
    </citation>
    <scope>NUCLEOTIDE SEQUENCE</scope>
    <source>
        <strain evidence="9">8032-3</strain>
    </source>
</reference>
<dbReference type="GO" id="GO:0016020">
    <property type="term" value="C:membrane"/>
    <property type="evidence" value="ECO:0007669"/>
    <property type="project" value="UniProtKB-SubCell"/>
</dbReference>
<dbReference type="InterPro" id="IPR049326">
    <property type="entry name" value="Rhodopsin_dom_fungi"/>
</dbReference>
<feature type="transmembrane region" description="Helical" evidence="7">
    <location>
        <begin position="147"/>
        <end position="169"/>
    </location>
</feature>
<feature type="transmembrane region" description="Helical" evidence="7">
    <location>
        <begin position="67"/>
        <end position="87"/>
    </location>
</feature>
<feature type="compositionally biased region" description="Basic and acidic residues" evidence="6">
    <location>
        <begin position="363"/>
        <end position="373"/>
    </location>
</feature>
<dbReference type="PANTHER" id="PTHR33048:SF108">
    <property type="entry name" value="INTEGRAL MEMBRANE PROTEIN"/>
    <property type="match status" value="1"/>
</dbReference>
<name>A0AAJ0C6I5_9PEZI</name>
<dbReference type="PANTHER" id="PTHR33048">
    <property type="entry name" value="PTH11-LIKE INTEGRAL MEMBRANE PROTEIN (AFU_ORTHOLOGUE AFUA_5G11245)"/>
    <property type="match status" value="1"/>
</dbReference>
<feature type="transmembrane region" description="Helical" evidence="7">
    <location>
        <begin position="32"/>
        <end position="55"/>
    </location>
</feature>
<gene>
    <name evidence="9" type="ORF">QBC33DRAFT_383336</name>
</gene>
<evidence type="ECO:0000256" key="1">
    <source>
        <dbReference type="ARBA" id="ARBA00004141"/>
    </source>
</evidence>
<keyword evidence="3 7" id="KW-1133">Transmembrane helix</keyword>
<dbReference type="Pfam" id="PF20684">
    <property type="entry name" value="Fung_rhodopsin"/>
    <property type="match status" value="1"/>
</dbReference>
<feature type="region of interest" description="Disordered" evidence="6">
    <location>
        <begin position="309"/>
        <end position="399"/>
    </location>
</feature>
<feature type="region of interest" description="Disordered" evidence="6">
    <location>
        <begin position="419"/>
        <end position="438"/>
    </location>
</feature>
<dbReference type="GeneID" id="85307263"/>
<evidence type="ECO:0000256" key="6">
    <source>
        <dbReference type="SAM" id="MobiDB-lite"/>
    </source>
</evidence>
<evidence type="ECO:0000256" key="5">
    <source>
        <dbReference type="ARBA" id="ARBA00038359"/>
    </source>
</evidence>
<keyword evidence="10" id="KW-1185">Reference proteome</keyword>
<comment type="subcellular location">
    <subcellularLocation>
        <location evidence="1">Membrane</location>
        <topology evidence="1">Multi-pass membrane protein</topology>
    </subcellularLocation>
</comment>
<feature type="transmembrane region" description="Helical" evidence="7">
    <location>
        <begin position="189"/>
        <end position="215"/>
    </location>
</feature>
<organism evidence="9 10">
    <name type="scientific">Phialemonium atrogriseum</name>
    <dbReference type="NCBI Taxonomy" id="1093897"/>
    <lineage>
        <taxon>Eukaryota</taxon>
        <taxon>Fungi</taxon>
        <taxon>Dikarya</taxon>
        <taxon>Ascomycota</taxon>
        <taxon>Pezizomycotina</taxon>
        <taxon>Sordariomycetes</taxon>
        <taxon>Sordariomycetidae</taxon>
        <taxon>Cephalothecales</taxon>
        <taxon>Cephalothecaceae</taxon>
        <taxon>Phialemonium</taxon>
    </lineage>
</organism>
<feature type="transmembrane region" description="Helical" evidence="7">
    <location>
        <begin position="110"/>
        <end position="135"/>
    </location>
</feature>
<evidence type="ECO:0000256" key="2">
    <source>
        <dbReference type="ARBA" id="ARBA00022692"/>
    </source>
</evidence>
<comment type="similarity">
    <text evidence="5">Belongs to the SAT4 family.</text>
</comment>
<keyword evidence="4 7" id="KW-0472">Membrane</keyword>
<feature type="compositionally biased region" description="Polar residues" evidence="6">
    <location>
        <begin position="324"/>
        <end position="337"/>
    </location>
</feature>
<sequence length="549" mass="60809">MEVLPAIFALTGNASSGMMGSMPDPSPTSLQIFALFIIFFFPAIALVVVLIRVAGRFATKQFGWDDSLISIAMFLSLAETVISYFFIKTNFIGIHIDKVPTDRDPTEALIWAYAVQILYNPILALVKSSVLIFLLRLFGQKKGVRRFIIVLNIINISQMIGTFFAIVFQCTPIRRNWDPTARGTCVDQRILFTFTSAFNILTDLLILGLPLYIFIDLKIPRRAKIALLFVFLLGFLVTIASVVRLVIFVQGLFGLTTSKDPTFNIGFVTSAIETNLALVTASAPALRPIFRSRERGGWFGRFSVAPSKGGPDIETGEKPVGWLSDSTMTPPTPSKGTISKFGRGGNRGGRRGGRSGRGRGGAKKYDIRIRRSNSDAAQLRSQSPRSSEEETMTSNGIMRVSDIQREIDGIVKEISVSGAGTYTGVTPPPPSGNGNYNNNYNNKNPKSARSLTKNNNTYKGDDVNVNNFRDTTFDFFSTRAGDERQPRRENPERYYSESIYPDIDFAGGESRDYNDERISKYGEKRFGVVTPKGTTPTSRGWRDEGGRPF</sequence>
<feature type="region of interest" description="Disordered" evidence="6">
    <location>
        <begin position="527"/>
        <end position="549"/>
    </location>
</feature>
<proteinExistence type="inferred from homology"/>
<evidence type="ECO:0000256" key="3">
    <source>
        <dbReference type="ARBA" id="ARBA00022989"/>
    </source>
</evidence>
<protein>
    <recommendedName>
        <fullName evidence="8">Rhodopsin domain-containing protein</fullName>
    </recommendedName>
</protein>
<dbReference type="EMBL" id="MU839005">
    <property type="protein sequence ID" value="KAK1768576.1"/>
    <property type="molecule type" value="Genomic_DNA"/>
</dbReference>
<dbReference type="Proteomes" id="UP001244011">
    <property type="component" value="Unassembled WGS sequence"/>
</dbReference>
<feature type="domain" description="Rhodopsin" evidence="8">
    <location>
        <begin position="52"/>
        <end position="291"/>
    </location>
</feature>
<evidence type="ECO:0000313" key="10">
    <source>
        <dbReference type="Proteomes" id="UP001244011"/>
    </source>
</evidence>
<evidence type="ECO:0000256" key="7">
    <source>
        <dbReference type="SAM" id="Phobius"/>
    </source>
</evidence>
<feature type="transmembrane region" description="Helical" evidence="7">
    <location>
        <begin position="227"/>
        <end position="253"/>
    </location>
</feature>
<feature type="compositionally biased region" description="Polar residues" evidence="6">
    <location>
        <begin position="374"/>
        <end position="385"/>
    </location>
</feature>
<evidence type="ECO:0000256" key="4">
    <source>
        <dbReference type="ARBA" id="ARBA00023136"/>
    </source>
</evidence>
<dbReference type="AlphaFoldDB" id="A0AAJ0C6I5"/>
<keyword evidence="2 7" id="KW-0812">Transmembrane</keyword>
<feature type="compositionally biased region" description="Basic and acidic residues" evidence="6">
    <location>
        <begin position="540"/>
        <end position="549"/>
    </location>
</feature>
<comment type="caution">
    <text evidence="9">The sequence shown here is derived from an EMBL/GenBank/DDBJ whole genome shotgun (WGS) entry which is preliminary data.</text>
</comment>
<accession>A0AAJ0C6I5</accession>
<feature type="compositionally biased region" description="Basic residues" evidence="6">
    <location>
        <begin position="348"/>
        <end position="362"/>
    </location>
</feature>